<evidence type="ECO:0000256" key="4">
    <source>
        <dbReference type="ARBA" id="ARBA00022679"/>
    </source>
</evidence>
<evidence type="ECO:0000313" key="10">
    <source>
        <dbReference type="EMBL" id="MBB5962692.1"/>
    </source>
</evidence>
<dbReference type="Proteomes" id="UP000562352">
    <property type="component" value="Unassembled WGS sequence"/>
</dbReference>
<feature type="transmembrane region" description="Helical" evidence="9">
    <location>
        <begin position="422"/>
        <end position="440"/>
    </location>
</feature>
<protein>
    <recommendedName>
        <fullName evidence="12">Dolichyl-phosphate-mannose-protein mannosyltransferase</fullName>
    </recommendedName>
</protein>
<keyword evidence="5 9" id="KW-0812">Transmembrane</keyword>
<comment type="caution">
    <text evidence="10">The sequence shown here is derived from an EMBL/GenBank/DDBJ whole genome shotgun (WGS) entry which is preliminary data.</text>
</comment>
<dbReference type="EMBL" id="JACHJJ010000005">
    <property type="protein sequence ID" value="MBB5962692.1"/>
    <property type="molecule type" value="Genomic_DNA"/>
</dbReference>
<accession>A0A841CWB9</accession>
<gene>
    <name evidence="10" type="ORF">FHS22_001960</name>
</gene>
<evidence type="ECO:0000256" key="6">
    <source>
        <dbReference type="ARBA" id="ARBA00022989"/>
    </source>
</evidence>
<dbReference type="PANTHER" id="PTHR33908">
    <property type="entry name" value="MANNOSYLTRANSFERASE YKCB-RELATED"/>
    <property type="match status" value="1"/>
</dbReference>
<keyword evidence="3" id="KW-0328">Glycosyltransferase</keyword>
<evidence type="ECO:0000256" key="7">
    <source>
        <dbReference type="ARBA" id="ARBA00023136"/>
    </source>
</evidence>
<feature type="compositionally biased region" description="Low complexity" evidence="8">
    <location>
        <begin position="499"/>
        <end position="518"/>
    </location>
</feature>
<dbReference type="PANTHER" id="PTHR33908:SF11">
    <property type="entry name" value="MEMBRANE PROTEIN"/>
    <property type="match status" value="1"/>
</dbReference>
<feature type="transmembrane region" description="Helical" evidence="9">
    <location>
        <begin position="150"/>
        <end position="168"/>
    </location>
</feature>
<evidence type="ECO:0000256" key="5">
    <source>
        <dbReference type="ARBA" id="ARBA00022692"/>
    </source>
</evidence>
<proteinExistence type="predicted"/>
<organism evidence="10 11">
    <name type="scientific">Planomonospora venezuelensis</name>
    <dbReference type="NCBI Taxonomy" id="1999"/>
    <lineage>
        <taxon>Bacteria</taxon>
        <taxon>Bacillati</taxon>
        <taxon>Actinomycetota</taxon>
        <taxon>Actinomycetes</taxon>
        <taxon>Streptosporangiales</taxon>
        <taxon>Streptosporangiaceae</taxon>
        <taxon>Planomonospora</taxon>
    </lineage>
</organism>
<dbReference type="RefSeq" id="WP_260407821.1">
    <property type="nucleotide sequence ID" value="NZ_BAAAWZ010000001.1"/>
</dbReference>
<evidence type="ECO:0008006" key="12">
    <source>
        <dbReference type="Google" id="ProtNLM"/>
    </source>
</evidence>
<evidence type="ECO:0000313" key="11">
    <source>
        <dbReference type="Proteomes" id="UP000562352"/>
    </source>
</evidence>
<feature type="transmembrane region" description="Helical" evidence="9">
    <location>
        <begin position="89"/>
        <end position="114"/>
    </location>
</feature>
<dbReference type="AlphaFoldDB" id="A0A841CWB9"/>
<feature type="region of interest" description="Disordered" evidence="8">
    <location>
        <begin position="498"/>
        <end position="518"/>
    </location>
</feature>
<evidence type="ECO:0000256" key="3">
    <source>
        <dbReference type="ARBA" id="ARBA00022676"/>
    </source>
</evidence>
<evidence type="ECO:0000256" key="8">
    <source>
        <dbReference type="SAM" id="MobiDB-lite"/>
    </source>
</evidence>
<dbReference type="InterPro" id="IPR050297">
    <property type="entry name" value="LipidA_mod_glycosyltrf_83"/>
</dbReference>
<feature type="transmembrane region" description="Helical" evidence="9">
    <location>
        <begin position="174"/>
        <end position="203"/>
    </location>
</feature>
<sequence>MVTVADRPRLDTPPAGRKARVLMFLRRHRVFAAVLAAAFLLRLVTMLGYGPALWFNDSYEYVSGAVNPDRPSALRPNGYSFWLLLLRPFHSFGLVALTQHLMGLGVAALVYALLYARFRLPGWAATLAAVPVLFDAYQIQLEHMIMSDTMFMLLVVGVVTLVLWHRTVTWKLGAVIGLLLALTALTRSIGLPILALVAVYMLVKRAGWKPIAAMVAACGIPVAGYMAWFASAHGPFAMTNSDGAILYMRTALFADCTKMGVDKRTELELALLCISDPPEQRHFSGQKYLWWAENGQRFHAFGTGATFTPEMNRTAGEFAKRAILSQPGDYLALVAGDFFRAFHWGRPRFPDAKTYLQYEFPPDTKVLPVWSSPKGSTTDRDAQAYDPGLPTAVISEKQRVVGTDVHDPWASFMQGYQRVVRLPGIVLGALLLVGLAGVAARRRTLGGPVLLPWLAAFGLILAPAATAEFDYRYLLPAVPLACLAAAISLRHGVRRPRPLSRALPTPASASAATTPRRG</sequence>
<evidence type="ECO:0000256" key="2">
    <source>
        <dbReference type="ARBA" id="ARBA00022475"/>
    </source>
</evidence>
<keyword evidence="4" id="KW-0808">Transferase</keyword>
<evidence type="ECO:0000256" key="9">
    <source>
        <dbReference type="SAM" id="Phobius"/>
    </source>
</evidence>
<feature type="transmembrane region" description="Helical" evidence="9">
    <location>
        <begin position="30"/>
        <end position="49"/>
    </location>
</feature>
<keyword evidence="2" id="KW-1003">Cell membrane</keyword>
<keyword evidence="11" id="KW-1185">Reference proteome</keyword>
<dbReference type="GO" id="GO:0005886">
    <property type="term" value="C:plasma membrane"/>
    <property type="evidence" value="ECO:0007669"/>
    <property type="project" value="UniProtKB-SubCell"/>
</dbReference>
<reference evidence="10 11" key="1">
    <citation type="submission" date="2020-08" db="EMBL/GenBank/DDBJ databases">
        <title>Genomic Encyclopedia of Type Strains, Phase III (KMG-III): the genomes of soil and plant-associated and newly described type strains.</title>
        <authorList>
            <person name="Whitman W."/>
        </authorList>
    </citation>
    <scope>NUCLEOTIDE SEQUENCE [LARGE SCALE GENOMIC DNA]</scope>
    <source>
        <strain evidence="10 11">CECT 3303</strain>
    </source>
</reference>
<feature type="transmembrane region" description="Helical" evidence="9">
    <location>
        <begin position="449"/>
        <end position="467"/>
    </location>
</feature>
<evidence type="ECO:0000256" key="1">
    <source>
        <dbReference type="ARBA" id="ARBA00004651"/>
    </source>
</evidence>
<feature type="transmembrane region" description="Helical" evidence="9">
    <location>
        <begin position="210"/>
        <end position="230"/>
    </location>
</feature>
<name>A0A841CWB9_PLAVE</name>
<feature type="transmembrane region" description="Helical" evidence="9">
    <location>
        <begin position="473"/>
        <end position="493"/>
    </location>
</feature>
<keyword evidence="6 9" id="KW-1133">Transmembrane helix</keyword>
<dbReference type="GO" id="GO:0016763">
    <property type="term" value="F:pentosyltransferase activity"/>
    <property type="evidence" value="ECO:0007669"/>
    <property type="project" value="TreeGrafter"/>
</dbReference>
<comment type="subcellular location">
    <subcellularLocation>
        <location evidence="1">Cell membrane</location>
        <topology evidence="1">Multi-pass membrane protein</topology>
    </subcellularLocation>
</comment>
<dbReference type="GO" id="GO:0009103">
    <property type="term" value="P:lipopolysaccharide biosynthetic process"/>
    <property type="evidence" value="ECO:0007669"/>
    <property type="project" value="UniProtKB-ARBA"/>
</dbReference>
<keyword evidence="7 9" id="KW-0472">Membrane</keyword>